<organism evidence="3 4">
    <name type="scientific">Chelatococcus reniformis</name>
    <dbReference type="NCBI Taxonomy" id="1494448"/>
    <lineage>
        <taxon>Bacteria</taxon>
        <taxon>Pseudomonadati</taxon>
        <taxon>Pseudomonadota</taxon>
        <taxon>Alphaproteobacteria</taxon>
        <taxon>Hyphomicrobiales</taxon>
        <taxon>Chelatococcaceae</taxon>
        <taxon>Chelatococcus</taxon>
    </lineage>
</organism>
<evidence type="ECO:0000256" key="1">
    <source>
        <dbReference type="ARBA" id="ARBA00023125"/>
    </source>
</evidence>
<dbReference type="Gene3D" id="1.10.150.130">
    <property type="match status" value="1"/>
</dbReference>
<name>A0A916XP03_9HYPH</name>
<dbReference type="GO" id="GO:0015074">
    <property type="term" value="P:DNA integration"/>
    <property type="evidence" value="ECO:0007669"/>
    <property type="project" value="InterPro"/>
</dbReference>
<dbReference type="EMBL" id="BMGG01000011">
    <property type="protein sequence ID" value="GGC90836.1"/>
    <property type="molecule type" value="Genomic_DNA"/>
</dbReference>
<dbReference type="Proteomes" id="UP000637002">
    <property type="component" value="Unassembled WGS sequence"/>
</dbReference>
<evidence type="ECO:0008006" key="5">
    <source>
        <dbReference type="Google" id="ProtNLM"/>
    </source>
</evidence>
<dbReference type="InterPro" id="IPR010998">
    <property type="entry name" value="Integrase_recombinase_N"/>
</dbReference>
<evidence type="ECO:0000256" key="2">
    <source>
        <dbReference type="ARBA" id="ARBA00023172"/>
    </source>
</evidence>
<evidence type="ECO:0000313" key="4">
    <source>
        <dbReference type="Proteomes" id="UP000637002"/>
    </source>
</evidence>
<dbReference type="GO" id="GO:0003677">
    <property type="term" value="F:DNA binding"/>
    <property type="evidence" value="ECO:0007669"/>
    <property type="project" value="UniProtKB-KW"/>
</dbReference>
<protein>
    <recommendedName>
        <fullName evidence="5">Tyr recombinase domain-containing protein</fullName>
    </recommendedName>
</protein>
<evidence type="ECO:0000313" key="3">
    <source>
        <dbReference type="EMBL" id="GGC90836.1"/>
    </source>
</evidence>
<reference evidence="3" key="2">
    <citation type="submission" date="2020-09" db="EMBL/GenBank/DDBJ databases">
        <authorList>
            <person name="Sun Q."/>
            <person name="Zhou Y."/>
        </authorList>
    </citation>
    <scope>NUCLEOTIDE SEQUENCE</scope>
    <source>
        <strain evidence="3">CGMCC 1.12919</strain>
    </source>
</reference>
<dbReference type="Gene3D" id="1.10.443.10">
    <property type="entry name" value="Intergrase catalytic core"/>
    <property type="match status" value="1"/>
</dbReference>
<proteinExistence type="predicted"/>
<dbReference type="RefSeq" id="WP_188612440.1">
    <property type="nucleotide sequence ID" value="NZ_BMGG01000011.1"/>
</dbReference>
<accession>A0A916XP03</accession>
<dbReference type="InterPro" id="IPR011010">
    <property type="entry name" value="DNA_brk_join_enz"/>
</dbReference>
<sequence length="422" mass="48228">MVELPRYVRPQRKPNGRVFFYYERYRNTVHAWPRLRLPDHPEEPVFWARCRQCERLDAVRDATWSWFYVAESGRRYELPGPGDGDTFWAAIDRADESDRKLEAGERKTFRALIEEYRGSNAFKKLSDSSKGDYDRYLGHIMSVWADDPVSDLMPEIAQSAIDTYEDAPSSGRYFRSVLSKLVAYGVPRGYAASNVVQHTEKPDHTPVPYEPWPDWAFEIFFEFARPDLHLPALSALYTGQRKVDVVPMLRPKSTDPAIELIARKTGAKVWVPIHGDYRQLITAAKADHVNLHLREDGEAWTYEGFSTIWQREMTFGIANEGASAVTAAKAARDAQLSPQKTAAMRRLRDAKLVFHGLRKNAVCNLLEVGCTEAETASIVEMSEQMVRHYSKSVDKRRLATNAMKKLEAAWSHLRPLGTRNSS</sequence>
<keyword evidence="1" id="KW-0238">DNA-binding</keyword>
<dbReference type="SUPFAM" id="SSF56349">
    <property type="entry name" value="DNA breaking-rejoining enzymes"/>
    <property type="match status" value="1"/>
</dbReference>
<reference evidence="3" key="1">
    <citation type="journal article" date="2014" name="Int. J. Syst. Evol. Microbiol.">
        <title>Complete genome sequence of Corynebacterium casei LMG S-19264T (=DSM 44701T), isolated from a smear-ripened cheese.</title>
        <authorList>
            <consortium name="US DOE Joint Genome Institute (JGI-PGF)"/>
            <person name="Walter F."/>
            <person name="Albersmeier A."/>
            <person name="Kalinowski J."/>
            <person name="Ruckert C."/>
        </authorList>
    </citation>
    <scope>NUCLEOTIDE SEQUENCE</scope>
    <source>
        <strain evidence="3">CGMCC 1.12919</strain>
    </source>
</reference>
<comment type="caution">
    <text evidence="3">The sequence shown here is derived from an EMBL/GenBank/DDBJ whole genome shotgun (WGS) entry which is preliminary data.</text>
</comment>
<keyword evidence="4" id="KW-1185">Reference proteome</keyword>
<dbReference type="AlphaFoldDB" id="A0A916XP03"/>
<dbReference type="InterPro" id="IPR013762">
    <property type="entry name" value="Integrase-like_cat_sf"/>
</dbReference>
<gene>
    <name evidence="3" type="ORF">GCM10010994_55790</name>
</gene>
<dbReference type="GO" id="GO:0006310">
    <property type="term" value="P:DNA recombination"/>
    <property type="evidence" value="ECO:0007669"/>
    <property type="project" value="UniProtKB-KW"/>
</dbReference>
<keyword evidence="2" id="KW-0233">DNA recombination</keyword>